<proteinExistence type="predicted"/>
<dbReference type="Proteomes" id="UP000281547">
    <property type="component" value="Unassembled WGS sequence"/>
</dbReference>
<sequence>MPEAEGPALPASDTLAFFEVVRFVHPDPEFAEISGREGFVNGKGVPADDEVAVYFYDLERVWCVPVSHCMSTGRIDEAEKASYEAGYAAYLKRHGLDGPQG</sequence>
<comment type="caution">
    <text evidence="1">The sequence shown here is derived from an EMBL/GenBank/DDBJ whole genome shotgun (WGS) entry which is preliminary data.</text>
</comment>
<organism evidence="1 2">
    <name type="scientific">Arsenicitalea aurantiaca</name>
    <dbReference type="NCBI Taxonomy" id="1783274"/>
    <lineage>
        <taxon>Bacteria</taxon>
        <taxon>Pseudomonadati</taxon>
        <taxon>Pseudomonadota</taxon>
        <taxon>Alphaproteobacteria</taxon>
        <taxon>Hyphomicrobiales</taxon>
        <taxon>Devosiaceae</taxon>
        <taxon>Arsenicitalea</taxon>
    </lineage>
</organism>
<evidence type="ECO:0000313" key="2">
    <source>
        <dbReference type="Proteomes" id="UP000281547"/>
    </source>
</evidence>
<dbReference type="OrthoDB" id="7933195at2"/>
<protein>
    <submittedName>
        <fullName evidence="1">Uncharacterized protein</fullName>
    </submittedName>
</protein>
<evidence type="ECO:0000313" key="1">
    <source>
        <dbReference type="EMBL" id="RUT32804.1"/>
    </source>
</evidence>
<dbReference type="AlphaFoldDB" id="A0A433XFM0"/>
<dbReference type="EMBL" id="RZNJ01000002">
    <property type="protein sequence ID" value="RUT32804.1"/>
    <property type="molecule type" value="Genomic_DNA"/>
</dbReference>
<accession>A0A433XFM0</accession>
<dbReference type="RefSeq" id="WP_127187761.1">
    <property type="nucleotide sequence ID" value="NZ_RZNJ01000002.1"/>
</dbReference>
<gene>
    <name evidence="1" type="ORF">EMQ25_06585</name>
</gene>
<keyword evidence="2" id="KW-1185">Reference proteome</keyword>
<reference evidence="1 2" key="1">
    <citation type="journal article" date="2016" name="Int. J. Syst. Evol. Microbiol.">
        <title>Arsenicitalea aurantiaca gen. nov., sp. nov., a new member of the family Hyphomicrobiaceae, isolated from high-arsenic sediment.</title>
        <authorList>
            <person name="Mu Y."/>
            <person name="Zhou L."/>
            <person name="Zeng X.C."/>
            <person name="Liu L."/>
            <person name="Pan Y."/>
            <person name="Chen X."/>
            <person name="Wang J."/>
            <person name="Li S."/>
            <person name="Li W.J."/>
            <person name="Wang Y."/>
        </authorList>
    </citation>
    <scope>NUCLEOTIDE SEQUENCE [LARGE SCALE GENOMIC DNA]</scope>
    <source>
        <strain evidence="1 2">42-50</strain>
    </source>
</reference>
<name>A0A433XFM0_9HYPH</name>